<evidence type="ECO:0000313" key="2">
    <source>
        <dbReference type="Proteomes" id="UP000623250"/>
    </source>
</evidence>
<sequence>MMLTRLIWRARAAYWFRRLTGMQRVDAWRYAGTFTEDADFWETFRSESPRETVEYEMTCWGDY</sequence>
<protein>
    <submittedName>
        <fullName evidence="1">Uncharacterized protein</fullName>
    </submittedName>
</protein>
<dbReference type="Proteomes" id="UP000623250">
    <property type="component" value="Unassembled WGS sequence"/>
</dbReference>
<name>A0A8I1GH14_9HYPH</name>
<gene>
    <name evidence="1" type="ORF">JDN41_06645</name>
</gene>
<dbReference type="RefSeq" id="WP_037241317.1">
    <property type="nucleotide sequence ID" value="NZ_JAEMUK010000012.1"/>
</dbReference>
<dbReference type="AlphaFoldDB" id="A0A8I1GH14"/>
<dbReference type="EMBL" id="JAEMUK010000012">
    <property type="protein sequence ID" value="MBJ7543230.1"/>
    <property type="molecule type" value="Genomic_DNA"/>
</dbReference>
<organism evidence="1 2">
    <name type="scientific">Rhodomicrobium udaipurense</name>
    <dbReference type="NCBI Taxonomy" id="1202716"/>
    <lineage>
        <taxon>Bacteria</taxon>
        <taxon>Pseudomonadati</taxon>
        <taxon>Pseudomonadota</taxon>
        <taxon>Alphaproteobacteria</taxon>
        <taxon>Hyphomicrobiales</taxon>
        <taxon>Hyphomicrobiaceae</taxon>
        <taxon>Rhodomicrobium</taxon>
    </lineage>
</organism>
<reference evidence="1 2" key="1">
    <citation type="submission" date="2020-12" db="EMBL/GenBank/DDBJ databases">
        <title>Revised draft genomes of Rhodomicrobium vannielii ATCC 17100 and Rhodomicrobium udaipurense JA643.</title>
        <authorList>
            <person name="Conners E.M."/>
            <person name="Davenport E.J."/>
            <person name="Bose A."/>
        </authorList>
    </citation>
    <scope>NUCLEOTIDE SEQUENCE [LARGE SCALE GENOMIC DNA]</scope>
    <source>
        <strain evidence="1 2">JA643</strain>
    </source>
</reference>
<proteinExistence type="predicted"/>
<accession>A0A8I1GH14</accession>
<evidence type="ECO:0000313" key="1">
    <source>
        <dbReference type="EMBL" id="MBJ7543230.1"/>
    </source>
</evidence>
<keyword evidence="2" id="KW-1185">Reference proteome</keyword>
<comment type="caution">
    <text evidence="1">The sequence shown here is derived from an EMBL/GenBank/DDBJ whole genome shotgun (WGS) entry which is preliminary data.</text>
</comment>